<evidence type="ECO:0000313" key="1">
    <source>
        <dbReference type="EMBL" id="CDZ76470.1"/>
    </source>
</evidence>
<keyword evidence="2" id="KW-1185">Reference proteome</keyword>
<dbReference type="Proteomes" id="UP000044071">
    <property type="component" value="Unassembled WGS sequence"/>
</dbReference>
<dbReference type="EMBL" id="CCSB01000001">
    <property type="protein sequence ID" value="CDZ76470.1"/>
    <property type="molecule type" value="Genomic_DNA"/>
</dbReference>
<accession>A0A078KQ28</accession>
<gene>
    <name evidence="1" type="ORF">BN59_00739</name>
</gene>
<dbReference type="AlphaFoldDB" id="A0A078KQ28"/>
<proteinExistence type="predicted"/>
<organism evidence="1 2">
    <name type="scientific">Legionella massiliensis</name>
    <dbReference type="NCBI Taxonomy" id="1034943"/>
    <lineage>
        <taxon>Bacteria</taxon>
        <taxon>Pseudomonadati</taxon>
        <taxon>Pseudomonadota</taxon>
        <taxon>Gammaproteobacteria</taxon>
        <taxon>Legionellales</taxon>
        <taxon>Legionellaceae</taxon>
        <taxon>Legionella</taxon>
    </lineage>
</organism>
<evidence type="ECO:0000313" key="2">
    <source>
        <dbReference type="Proteomes" id="UP000044071"/>
    </source>
</evidence>
<reference evidence="1 2" key="1">
    <citation type="submission" date="2014-06" db="EMBL/GenBank/DDBJ databases">
        <authorList>
            <person name="Urmite Genomes Urmite Genomes"/>
        </authorList>
    </citation>
    <scope>NUCLEOTIDE SEQUENCE [LARGE SCALE GENOMIC DNA]</scope>
</reference>
<dbReference type="RefSeq" id="WP_043872999.1">
    <property type="nucleotide sequence ID" value="NZ_CCVW01000001.1"/>
</dbReference>
<protein>
    <submittedName>
        <fullName evidence="1">Uncharacterized protein</fullName>
    </submittedName>
</protein>
<name>A0A078KQ28_9GAMM</name>
<sequence length="397" mass="46069">MAFSRYEESLKETVLIHREIEFYELKSSIETLLSKDPSYTMDDINTIVTQLTELFQSISQAKEPNVNEHSIFQTNGSALVKILHFFPQRSWLGVMQVFHQRNYLTSLVYCEEFSLHQLEDPENEDRILDYLEEKLDLDAVKVISFFKDDKEKLFNILLKKYGNKDTPMSLTVFEELLPTIPSADLSKKVIDLFLDNYDGQFNTLRQLNALWKNCPQNKAYIMEKVRDNRLYAPEGHYTLSQFWKIAREDQQQSHQVLAARLKIASDKLEDIPLDPDTDDKLAGFEPFKELEKKANSLANEKDEDSKLKSKAINFVLEECKRLPIDMIGEYLSELSKSSNEKQSDSVKEILNILERPRGSWGWLREPVFGKSTETAELLSGFAKAIDEMPNSDLSKYF</sequence>